<evidence type="ECO:0000313" key="10">
    <source>
        <dbReference type="Proteomes" id="UP000250140"/>
    </source>
</evidence>
<dbReference type="PRINTS" id="PR00747">
    <property type="entry name" value="GLYHDRLASE47"/>
</dbReference>
<proteinExistence type="inferred from homology"/>
<dbReference type="EC" id="3.2.1.-" evidence="8"/>
<comment type="cofactor">
    <cofactor evidence="1 7">
        <name>Ca(2+)</name>
        <dbReference type="ChEBI" id="CHEBI:29108"/>
    </cofactor>
</comment>
<sequence>MIPLPTVYYEKIPRIQHVFEPESNEQRRLRQSRQIQIKKAFEHCWTTYKKYAWLHDEVAPLSGGFRDRFGGWAATLVDSLDTLYIMGMWEEFRNGVDAVTTVDFGNTTVETVSIFETTIRHLGGLLSAYDLSGDRRLLVKAIELGDMLYRSFDTPNRMPVTRWNYGKAMRGESQLPGERALLAEIGSLTMEFFHLSQLSNDPIWFDAVQRVIIALEHQQTMTKLPGMWPTIINAREMNFTNGEGFGLGPMADSFYEYLPKMYLLSGGTLPIYRKMYEQAMATSTDTFFFRPMTPDSADILVTGSVYMTASGPQLKPEGEHLVNFVAGMLALSSKIFSTTAHLDIAQKLVDGIVWIYAAFPLGIMPESFTMIPCNTMNKCAWDEEIWKLEIQKLLSLKLSDVPLASVEESKLPPGFTSVSDPRYLLRPEAIESLFVLYRITGQRDLLEKAWDMFSSIQQYTETHLANAAIADVTITDGGVPQLDTMESFWLAETLKYFYLIFSEPTLISLDEWVFNTEAHPFKRLI</sequence>
<feature type="binding site" evidence="7">
    <location>
        <position position="516"/>
    </location>
    <ligand>
        <name>Ca(2+)</name>
        <dbReference type="ChEBI" id="CHEBI:29108"/>
    </ligand>
</feature>
<evidence type="ECO:0000256" key="8">
    <source>
        <dbReference type="RuleBase" id="RU361193"/>
    </source>
</evidence>
<dbReference type="InterPro" id="IPR001382">
    <property type="entry name" value="Glyco_hydro_47"/>
</dbReference>
<evidence type="ECO:0000256" key="7">
    <source>
        <dbReference type="PIRSR" id="PIRSR601382-2"/>
    </source>
</evidence>
<organism evidence="9 10">
    <name type="scientific">Glonium stellatum</name>
    <dbReference type="NCBI Taxonomy" id="574774"/>
    <lineage>
        <taxon>Eukaryota</taxon>
        <taxon>Fungi</taxon>
        <taxon>Dikarya</taxon>
        <taxon>Ascomycota</taxon>
        <taxon>Pezizomycotina</taxon>
        <taxon>Dothideomycetes</taxon>
        <taxon>Pleosporomycetidae</taxon>
        <taxon>Gloniales</taxon>
        <taxon>Gloniaceae</taxon>
        <taxon>Glonium</taxon>
    </lineage>
</organism>
<dbReference type="Pfam" id="PF01532">
    <property type="entry name" value="Glyco_hydro_47"/>
    <property type="match status" value="1"/>
</dbReference>
<gene>
    <name evidence="9" type="ORF">AOQ84DRAFT_221097</name>
</gene>
<dbReference type="UniPathway" id="UPA00378"/>
<dbReference type="GO" id="GO:0005783">
    <property type="term" value="C:endoplasmic reticulum"/>
    <property type="evidence" value="ECO:0007669"/>
    <property type="project" value="TreeGrafter"/>
</dbReference>
<evidence type="ECO:0000256" key="4">
    <source>
        <dbReference type="ARBA" id="ARBA00022801"/>
    </source>
</evidence>
<feature type="active site" description="Proton donor" evidence="6">
    <location>
        <position position="116"/>
    </location>
</feature>
<dbReference type="PANTHER" id="PTHR11742:SF89">
    <property type="entry name" value="ALPHA-1,2-MANNOSIDASE"/>
    <property type="match status" value="1"/>
</dbReference>
<keyword evidence="7" id="KW-0106">Calcium</keyword>
<name>A0A8E2F313_9PEZI</name>
<evidence type="ECO:0000256" key="6">
    <source>
        <dbReference type="PIRSR" id="PIRSR601382-1"/>
    </source>
</evidence>
<dbReference type="GO" id="GO:0005509">
    <property type="term" value="F:calcium ion binding"/>
    <property type="evidence" value="ECO:0007669"/>
    <property type="project" value="InterPro"/>
</dbReference>
<reference evidence="9 10" key="1">
    <citation type="journal article" date="2016" name="Nat. Commun.">
        <title>Ectomycorrhizal ecology is imprinted in the genome of the dominant symbiotic fungus Cenococcum geophilum.</title>
        <authorList>
            <consortium name="DOE Joint Genome Institute"/>
            <person name="Peter M."/>
            <person name="Kohler A."/>
            <person name="Ohm R.A."/>
            <person name="Kuo A."/>
            <person name="Krutzmann J."/>
            <person name="Morin E."/>
            <person name="Arend M."/>
            <person name="Barry K.W."/>
            <person name="Binder M."/>
            <person name="Choi C."/>
            <person name="Clum A."/>
            <person name="Copeland A."/>
            <person name="Grisel N."/>
            <person name="Haridas S."/>
            <person name="Kipfer T."/>
            <person name="LaButti K."/>
            <person name="Lindquist E."/>
            <person name="Lipzen A."/>
            <person name="Maire R."/>
            <person name="Meier B."/>
            <person name="Mihaltcheva S."/>
            <person name="Molinier V."/>
            <person name="Murat C."/>
            <person name="Poggeler S."/>
            <person name="Quandt C.A."/>
            <person name="Sperisen C."/>
            <person name="Tritt A."/>
            <person name="Tisserant E."/>
            <person name="Crous P.W."/>
            <person name="Henrissat B."/>
            <person name="Nehls U."/>
            <person name="Egli S."/>
            <person name="Spatafora J.W."/>
            <person name="Grigoriev I.V."/>
            <person name="Martin F.M."/>
        </authorList>
    </citation>
    <scope>NUCLEOTIDE SEQUENCE [LARGE SCALE GENOMIC DNA]</scope>
    <source>
        <strain evidence="9 10">CBS 207.34</strain>
    </source>
</reference>
<dbReference type="InterPro" id="IPR012341">
    <property type="entry name" value="6hp_glycosidase-like_sf"/>
</dbReference>
<dbReference type="Proteomes" id="UP000250140">
    <property type="component" value="Unassembled WGS sequence"/>
</dbReference>
<dbReference type="FunFam" id="1.50.10.10:FF:000037">
    <property type="entry name" value="alpha-1,2-Mannosidase"/>
    <property type="match status" value="1"/>
</dbReference>
<dbReference type="AlphaFoldDB" id="A0A8E2F313"/>
<evidence type="ECO:0000256" key="3">
    <source>
        <dbReference type="ARBA" id="ARBA00007658"/>
    </source>
</evidence>
<keyword evidence="5" id="KW-1015">Disulfide bond</keyword>
<evidence type="ECO:0000313" key="9">
    <source>
        <dbReference type="EMBL" id="OCL09206.1"/>
    </source>
</evidence>
<feature type="active site" description="Proton donor" evidence="6">
    <location>
        <position position="366"/>
    </location>
</feature>
<dbReference type="PANTHER" id="PTHR11742">
    <property type="entry name" value="MANNOSYL-OLIGOSACCHARIDE ALPHA-1,2-MANNOSIDASE-RELATED"/>
    <property type="match status" value="1"/>
</dbReference>
<dbReference type="GO" id="GO:0016020">
    <property type="term" value="C:membrane"/>
    <property type="evidence" value="ECO:0007669"/>
    <property type="project" value="InterPro"/>
</dbReference>
<feature type="active site" evidence="6">
    <location>
        <position position="252"/>
    </location>
</feature>
<dbReference type="GO" id="GO:0036503">
    <property type="term" value="P:ERAD pathway"/>
    <property type="evidence" value="ECO:0007669"/>
    <property type="project" value="UniProtKB-ARBA"/>
</dbReference>
<keyword evidence="4 8" id="KW-0378">Hydrolase</keyword>
<dbReference type="EMBL" id="KV749486">
    <property type="protein sequence ID" value="OCL09206.1"/>
    <property type="molecule type" value="Genomic_DNA"/>
</dbReference>
<evidence type="ECO:0000256" key="1">
    <source>
        <dbReference type="ARBA" id="ARBA00001913"/>
    </source>
</evidence>
<dbReference type="Gene3D" id="1.50.10.10">
    <property type="match status" value="1"/>
</dbReference>
<accession>A0A8E2F313</accession>
<keyword evidence="10" id="KW-1185">Reference proteome</keyword>
<comment type="similarity">
    <text evidence="3 8">Belongs to the glycosyl hydrolase 47 family.</text>
</comment>
<evidence type="ECO:0000256" key="5">
    <source>
        <dbReference type="ARBA" id="ARBA00023157"/>
    </source>
</evidence>
<keyword evidence="8" id="KW-0326">Glycosidase</keyword>
<dbReference type="GO" id="GO:0004571">
    <property type="term" value="F:mannosyl-oligosaccharide 1,2-alpha-mannosidase activity"/>
    <property type="evidence" value="ECO:0007669"/>
    <property type="project" value="InterPro"/>
</dbReference>
<feature type="active site" evidence="6">
    <location>
        <position position="428"/>
    </location>
</feature>
<dbReference type="GO" id="GO:0005975">
    <property type="term" value="P:carbohydrate metabolic process"/>
    <property type="evidence" value="ECO:0007669"/>
    <property type="project" value="InterPro"/>
</dbReference>
<dbReference type="OrthoDB" id="8118055at2759"/>
<dbReference type="InterPro" id="IPR050749">
    <property type="entry name" value="Glycosyl_Hydrolase_47"/>
</dbReference>
<keyword evidence="7" id="KW-0479">Metal-binding</keyword>
<dbReference type="SUPFAM" id="SSF48225">
    <property type="entry name" value="Seven-hairpin glycosidases"/>
    <property type="match status" value="1"/>
</dbReference>
<comment type="pathway">
    <text evidence="2">Protein modification; protein glycosylation.</text>
</comment>
<evidence type="ECO:0000256" key="2">
    <source>
        <dbReference type="ARBA" id="ARBA00004922"/>
    </source>
</evidence>
<dbReference type="InterPro" id="IPR036026">
    <property type="entry name" value="Seven-hairpin_glycosidases"/>
</dbReference>
<protein>
    <recommendedName>
        <fullName evidence="8">alpha-1,2-Mannosidase</fullName>
        <ecNumber evidence="8">3.2.1.-</ecNumber>
    </recommendedName>
</protein>